<dbReference type="Pfam" id="PF00566">
    <property type="entry name" value="RabGAP-TBC"/>
    <property type="match status" value="1"/>
</dbReference>
<dbReference type="Gramene" id="CMJ024CT">
    <property type="protein sequence ID" value="CMJ024CT"/>
    <property type="gene ID" value="CMJ024C"/>
</dbReference>
<evidence type="ECO:0000313" key="4">
    <source>
        <dbReference type="Proteomes" id="UP000007014"/>
    </source>
</evidence>
<name>M1VH67_CYAM1</name>
<dbReference type="InterPro" id="IPR000195">
    <property type="entry name" value="Rab-GAP-TBC_dom"/>
</dbReference>
<sequence length="1255" mass="138641">MNSEAFASRSSPALTARLVTTLERLRTAGTAAEDVDSSLASQLCALLENLKILSLKPSEATRVAVLLAEEFTRRHEQSSAERAPSGEFALGFLSLSARNWRLRSRYEAFKLYELKSRTRRADRVPWPVALGAGPVSQTAASCDDPTEAREHTESDLELAAVSVCAQLVTRIPQDVLTLCCSATDACNSPNGRKVLQFLAGIVLGAADGRILRYFTKLMQHQTADGRNVSSAGHHGQRQRSKRQSHRRTSEKAIDALVESPNCSPVTPGATDDDVGSEQSWDSHDAEGFIDPSLATDPNEAEFWDAFEYARVLAAANRSDASSCLRTASQRVVRLAEGNTDGRIEEAATPVQFPTAPESPLASAPRYLYTKPYRHSVLLPAEDSSTTIPEPSANIHAACQVRHPSMALSRCPIMSDADEQALILSDFPYHAAAYAFLHVLESCAAVSRPNPESMAATAADPLYLAFSTSLVLPAFAFVLRNDIMDRSSFCMRFPPLIMKKAFDTIRATNEPRFGALHRLWRQAGLGAFLAVAARRYSELGEIPLSMLATDAACVLAGKWEDCFGFLVTNRPESQLLDDDPLVQTPEQHAAGRRRSSSRGTQSERRASLRMRARRLDWRSRRPWRPFAAGLEGRDATAAAPEASTAIEDALQLAERLESSESARQQTEASARTGAAASDAAGPDTPTAATTSAPRNTKDQLTATLDSASIEAAPARLLRRTSSRHSHSLSGAEPAGEAARAPRPGATPIDEKASVVPAAPETLDTESVGPGRRLCCASMFAHTQRIPSEPPSTWLELLRAWRRFNESDEPRCPPELFRRTQRLVRRCGIPDRLRKYFWPLFLEVERRRGRSPPNWYRTLLRKATAAPDSSRADTTGSRGGAAASTMPAPGSGPVPREVLDIIDRDVTRTFCNHRLFWRGGAALGLGALRNILRAYACLDPAVGYCQGMSSITGALYIYAGGSEERCFFMLVQFMQGALQFREFFLPGFTRLCQSVEAFAWLLHRKLPRTARLLEAKGITPMMFADKWYLTALLYNFPFPLVSRVWDALLLDGHVKVLHRATLTLLKRAEHAGRLSPEIPFEDLLMYLQRGFATDKAVIPSIGVFMNDVWHSVSFSRRQLHPLEQAPETATGTRMQHCAPTGRRMLLFARFRQRMEAFRNAQKRKQQAHREAAMPRKTQARTEEEGSLRQVLAESVAAEQIASLHRTDSAITSLDSFYTEKGGWKRDPPPVCTERYRRRGMLFTLGHRMLPCVFPGDG</sequence>
<dbReference type="PANTHER" id="PTHR47219:SF9">
    <property type="entry name" value="GTPASE ACTIVATING PROTEIN AND CENTROSOME-ASSOCIATED, ISOFORM B"/>
    <property type="match status" value="1"/>
</dbReference>
<dbReference type="STRING" id="280699.M1VH67"/>
<feature type="compositionally biased region" description="Basic residues" evidence="1">
    <location>
        <begin position="234"/>
        <end position="246"/>
    </location>
</feature>
<dbReference type="InterPro" id="IPR050302">
    <property type="entry name" value="Rab_GAP_TBC_domain"/>
</dbReference>
<dbReference type="KEGG" id="cme:CYME_CMJ024C"/>
<feature type="region of interest" description="Disordered" evidence="1">
    <location>
        <begin position="864"/>
        <end position="892"/>
    </location>
</feature>
<dbReference type="OrthoDB" id="295078at2759"/>
<feature type="compositionally biased region" description="Basic and acidic residues" evidence="1">
    <location>
        <begin position="1165"/>
        <end position="1181"/>
    </location>
</feature>
<gene>
    <name evidence="3" type="ORF">CYME_CMJ024C</name>
</gene>
<dbReference type="Proteomes" id="UP000007014">
    <property type="component" value="Chromosome 10"/>
</dbReference>
<dbReference type="GO" id="GO:0031267">
    <property type="term" value="F:small GTPase binding"/>
    <property type="evidence" value="ECO:0007669"/>
    <property type="project" value="TreeGrafter"/>
</dbReference>
<feature type="region of interest" description="Disordered" evidence="1">
    <location>
        <begin position="1161"/>
        <end position="1181"/>
    </location>
</feature>
<dbReference type="GeneID" id="16994115"/>
<dbReference type="InterPro" id="IPR035969">
    <property type="entry name" value="Rab-GAP_TBC_sf"/>
</dbReference>
<evidence type="ECO:0000313" key="3">
    <source>
        <dbReference type="EMBL" id="BAM80173.1"/>
    </source>
</evidence>
<keyword evidence="4" id="KW-1185">Reference proteome</keyword>
<feature type="domain" description="Rab-GAP TBC" evidence="2">
    <location>
        <begin position="826"/>
        <end position="1050"/>
    </location>
</feature>
<feature type="compositionally biased region" description="Low complexity" evidence="1">
    <location>
        <begin position="667"/>
        <end position="693"/>
    </location>
</feature>
<evidence type="ECO:0000259" key="2">
    <source>
        <dbReference type="PROSITE" id="PS50086"/>
    </source>
</evidence>
<feature type="region of interest" description="Disordered" evidence="1">
    <location>
        <begin position="575"/>
        <end position="609"/>
    </location>
</feature>
<organism evidence="3 4">
    <name type="scientific">Cyanidioschyzon merolae (strain NIES-3377 / 10D)</name>
    <name type="common">Unicellular red alga</name>
    <dbReference type="NCBI Taxonomy" id="280699"/>
    <lineage>
        <taxon>Eukaryota</taxon>
        <taxon>Rhodophyta</taxon>
        <taxon>Bangiophyceae</taxon>
        <taxon>Cyanidiales</taxon>
        <taxon>Cyanidiaceae</taxon>
        <taxon>Cyanidioschyzon</taxon>
    </lineage>
</organism>
<feature type="compositionally biased region" description="Basic residues" evidence="1">
    <location>
        <begin position="716"/>
        <end position="725"/>
    </location>
</feature>
<dbReference type="GO" id="GO:0005096">
    <property type="term" value="F:GTPase activator activity"/>
    <property type="evidence" value="ECO:0007669"/>
    <property type="project" value="TreeGrafter"/>
</dbReference>
<accession>M1VH67</accession>
<dbReference type="SUPFAM" id="SSF47923">
    <property type="entry name" value="Ypt/Rab-GAP domain of gyp1p"/>
    <property type="match status" value="2"/>
</dbReference>
<proteinExistence type="predicted"/>
<dbReference type="RefSeq" id="XP_005534780.1">
    <property type="nucleotide sequence ID" value="XM_005534723.1"/>
</dbReference>
<dbReference type="SMART" id="SM00164">
    <property type="entry name" value="TBC"/>
    <property type="match status" value="1"/>
</dbReference>
<feature type="region of interest" description="Disordered" evidence="1">
    <location>
        <begin position="654"/>
        <end position="696"/>
    </location>
</feature>
<dbReference type="HOGENOM" id="CLU_265417_0_0_1"/>
<feature type="compositionally biased region" description="Low complexity" evidence="1">
    <location>
        <begin position="726"/>
        <end position="744"/>
    </location>
</feature>
<feature type="region of interest" description="Disordered" evidence="1">
    <location>
        <begin position="716"/>
        <end position="751"/>
    </location>
</feature>
<evidence type="ECO:0000256" key="1">
    <source>
        <dbReference type="SAM" id="MobiDB-lite"/>
    </source>
</evidence>
<reference evidence="3 4" key="2">
    <citation type="journal article" date="2007" name="BMC Biol.">
        <title>A 100%-complete sequence reveals unusually simple genomic features in the hot-spring red alga Cyanidioschyzon merolae.</title>
        <authorList>
            <person name="Nozaki H."/>
            <person name="Takano H."/>
            <person name="Misumi O."/>
            <person name="Terasawa K."/>
            <person name="Matsuzaki M."/>
            <person name="Maruyama S."/>
            <person name="Nishida K."/>
            <person name="Yagisawa F."/>
            <person name="Yoshida Y."/>
            <person name="Fujiwara T."/>
            <person name="Takio S."/>
            <person name="Tamura K."/>
            <person name="Chung S.J."/>
            <person name="Nakamura S."/>
            <person name="Kuroiwa H."/>
            <person name="Tanaka K."/>
            <person name="Sato N."/>
            <person name="Kuroiwa T."/>
        </authorList>
    </citation>
    <scope>NUCLEOTIDE SEQUENCE [LARGE SCALE GENOMIC DNA]</scope>
    <source>
        <strain evidence="3 4">10D</strain>
    </source>
</reference>
<dbReference type="PANTHER" id="PTHR47219">
    <property type="entry name" value="RAB GTPASE-ACTIVATING PROTEIN 1-LIKE"/>
    <property type="match status" value="1"/>
</dbReference>
<reference evidence="3 4" key="1">
    <citation type="journal article" date="2004" name="Nature">
        <title>Genome sequence of the ultrasmall unicellular red alga Cyanidioschyzon merolae 10D.</title>
        <authorList>
            <person name="Matsuzaki M."/>
            <person name="Misumi O."/>
            <person name="Shin-i T."/>
            <person name="Maruyama S."/>
            <person name="Takahara M."/>
            <person name="Miyagishima S."/>
            <person name="Mori T."/>
            <person name="Nishida K."/>
            <person name="Yagisawa F."/>
            <person name="Nishida K."/>
            <person name="Yoshida Y."/>
            <person name="Nishimura Y."/>
            <person name="Nakao S."/>
            <person name="Kobayashi T."/>
            <person name="Momoyama Y."/>
            <person name="Higashiyama T."/>
            <person name="Minoda A."/>
            <person name="Sano M."/>
            <person name="Nomoto H."/>
            <person name="Oishi K."/>
            <person name="Hayashi H."/>
            <person name="Ohta F."/>
            <person name="Nishizaka S."/>
            <person name="Haga S."/>
            <person name="Miura S."/>
            <person name="Morishita T."/>
            <person name="Kabeya Y."/>
            <person name="Terasawa K."/>
            <person name="Suzuki Y."/>
            <person name="Ishii Y."/>
            <person name="Asakawa S."/>
            <person name="Takano H."/>
            <person name="Ohta N."/>
            <person name="Kuroiwa H."/>
            <person name="Tanaka K."/>
            <person name="Shimizu N."/>
            <person name="Sugano S."/>
            <person name="Sato N."/>
            <person name="Nozaki H."/>
            <person name="Ogasawara N."/>
            <person name="Kohara Y."/>
            <person name="Kuroiwa T."/>
        </authorList>
    </citation>
    <scope>NUCLEOTIDE SEQUENCE [LARGE SCALE GENOMIC DNA]</scope>
    <source>
        <strain evidence="3 4">10D</strain>
    </source>
</reference>
<dbReference type="EMBL" id="AP006492">
    <property type="protein sequence ID" value="BAM80173.1"/>
    <property type="molecule type" value="Genomic_DNA"/>
</dbReference>
<dbReference type="PROSITE" id="PS50086">
    <property type="entry name" value="TBC_RABGAP"/>
    <property type="match status" value="1"/>
</dbReference>
<dbReference type="Gene3D" id="1.10.472.80">
    <property type="entry name" value="Ypt/Rab-GAP domain of gyp1p, domain 3"/>
    <property type="match status" value="1"/>
</dbReference>
<dbReference type="AlphaFoldDB" id="M1VH67"/>
<feature type="region of interest" description="Disordered" evidence="1">
    <location>
        <begin position="223"/>
        <end position="282"/>
    </location>
</feature>
<dbReference type="eggNOG" id="KOG1102">
    <property type="taxonomic scope" value="Eukaryota"/>
</dbReference>
<dbReference type="Gene3D" id="1.10.8.270">
    <property type="entry name" value="putative rabgap domain of human tbc1 domain family member 14 like domains"/>
    <property type="match status" value="1"/>
</dbReference>
<protein>
    <submittedName>
        <fullName evidence="3">Similar to plant adhesion molecule 1</fullName>
    </submittedName>
</protein>